<evidence type="ECO:0000256" key="1">
    <source>
        <dbReference type="SAM" id="MobiDB-lite"/>
    </source>
</evidence>
<sequence length="118" mass="13278">MPITTFISEQDWHKVQQYVSTPTSQPQALLTPSPFRFTWSYDPTVQHYEQPRTPKKTTKEAPLRNPDNTALEGSFRTPNNTAPVAMGKEVARPVKAPKPISVSVQVIYKPSGPVNVRF</sequence>
<proteinExistence type="predicted"/>
<dbReference type="Proteomes" id="UP000192596">
    <property type="component" value="Unassembled WGS sequence"/>
</dbReference>
<dbReference type="EMBL" id="NAJO01000015">
    <property type="protein sequence ID" value="OQO06900.1"/>
    <property type="molecule type" value="Genomic_DNA"/>
</dbReference>
<dbReference type="AlphaFoldDB" id="A0A1V8T6C3"/>
<evidence type="ECO:0000313" key="3">
    <source>
        <dbReference type="Proteomes" id="UP000192596"/>
    </source>
</evidence>
<feature type="compositionally biased region" description="Basic and acidic residues" evidence="1">
    <location>
        <begin position="49"/>
        <end position="62"/>
    </location>
</feature>
<accession>A0A1V8T6C3</accession>
<evidence type="ECO:0000313" key="2">
    <source>
        <dbReference type="EMBL" id="OQO06900.1"/>
    </source>
</evidence>
<comment type="caution">
    <text evidence="2">The sequence shown here is derived from an EMBL/GenBank/DDBJ whole genome shotgun (WGS) entry which is preliminary data.</text>
</comment>
<organism evidence="2 3">
    <name type="scientific">Cryoendolithus antarcticus</name>
    <dbReference type="NCBI Taxonomy" id="1507870"/>
    <lineage>
        <taxon>Eukaryota</taxon>
        <taxon>Fungi</taxon>
        <taxon>Dikarya</taxon>
        <taxon>Ascomycota</taxon>
        <taxon>Pezizomycotina</taxon>
        <taxon>Dothideomycetes</taxon>
        <taxon>Dothideomycetidae</taxon>
        <taxon>Cladosporiales</taxon>
        <taxon>Cladosporiaceae</taxon>
        <taxon>Cryoendolithus</taxon>
    </lineage>
</organism>
<keyword evidence="3" id="KW-1185">Reference proteome</keyword>
<dbReference type="InParanoid" id="A0A1V8T6C3"/>
<reference evidence="3" key="1">
    <citation type="submission" date="2017-03" db="EMBL/GenBank/DDBJ databases">
        <title>Genomes of endolithic fungi from Antarctica.</title>
        <authorList>
            <person name="Coleine C."/>
            <person name="Masonjones S."/>
            <person name="Stajich J.E."/>
        </authorList>
    </citation>
    <scope>NUCLEOTIDE SEQUENCE [LARGE SCALE GENOMIC DNA]</scope>
    <source>
        <strain evidence="3">CCFEE 5527</strain>
    </source>
</reference>
<feature type="region of interest" description="Disordered" evidence="1">
    <location>
        <begin position="46"/>
        <end position="82"/>
    </location>
</feature>
<gene>
    <name evidence="2" type="ORF">B0A48_07466</name>
</gene>
<protein>
    <submittedName>
        <fullName evidence="2">Uncharacterized protein</fullName>
    </submittedName>
</protein>
<name>A0A1V8T6C3_9PEZI</name>